<evidence type="ECO:0000313" key="2">
    <source>
        <dbReference type="Proteomes" id="UP000063434"/>
    </source>
</evidence>
<dbReference type="Gene3D" id="3.30.870.10">
    <property type="entry name" value="Endonuclease Chain A"/>
    <property type="match status" value="1"/>
</dbReference>
<sequence>MDNLNLYQLENDGNYDKAFNDNSVVSDSGLTVYFRNLDKKLLQHIKESDAVFGAVAWLTNFPILDALARLRNVSIIVQKEDFLRPDVGAKYGFEKALRKKYKALRCNLTRYSFSNILSSISVASDPSIDPIRCVGNHNSEKNPAFPRMHNKFLVFAKIEESGPDSVETITPYAVWTGSFNLTKSATLSLENALFITDAKIVNAYFEEYGQIAAMSEELDWTSDWAAPEWRIGT</sequence>
<dbReference type="AlphaFoldDB" id="A0A120G4X3"/>
<dbReference type="Proteomes" id="UP000063434">
    <property type="component" value="Unassembled WGS sequence"/>
</dbReference>
<dbReference type="PATRIC" id="fig|294.195.peg.1456"/>
<organism evidence="1 2">
    <name type="scientific">Pseudomonas fluorescens</name>
    <dbReference type="NCBI Taxonomy" id="294"/>
    <lineage>
        <taxon>Bacteria</taxon>
        <taxon>Pseudomonadati</taxon>
        <taxon>Pseudomonadota</taxon>
        <taxon>Gammaproteobacteria</taxon>
        <taxon>Pseudomonadales</taxon>
        <taxon>Pseudomonadaceae</taxon>
        <taxon>Pseudomonas</taxon>
    </lineage>
</organism>
<protein>
    <submittedName>
        <fullName evidence="1">Uncharacterized protein</fullName>
    </submittedName>
</protein>
<dbReference type="SUPFAM" id="SSF56024">
    <property type="entry name" value="Phospholipase D/nuclease"/>
    <property type="match status" value="1"/>
</dbReference>
<name>A0A120G4X3_PSEFL</name>
<evidence type="ECO:0000313" key="1">
    <source>
        <dbReference type="EMBL" id="KWV83233.1"/>
    </source>
</evidence>
<dbReference type="RefSeq" id="WP_038448431.1">
    <property type="nucleotide sequence ID" value="NZ_LCYC01000008.1"/>
</dbReference>
<comment type="caution">
    <text evidence="1">The sequence shown here is derived from an EMBL/GenBank/DDBJ whole genome shotgun (WGS) entry which is preliminary data.</text>
</comment>
<accession>A0A120G4X3</accession>
<dbReference type="EMBL" id="LCYC01000008">
    <property type="protein sequence ID" value="KWV83233.1"/>
    <property type="molecule type" value="Genomic_DNA"/>
</dbReference>
<gene>
    <name evidence="1" type="ORF">PFL603g_01389</name>
</gene>
<reference evidence="1 2" key="1">
    <citation type="submission" date="2015-05" db="EMBL/GenBank/DDBJ databases">
        <title>A genomic and transcriptomic approach to investigate the blue pigment phenotype in Pseudomonas fluorescens.</title>
        <authorList>
            <person name="Andreani N.A."/>
            <person name="Cardazzo B."/>
        </authorList>
    </citation>
    <scope>NUCLEOTIDE SEQUENCE [LARGE SCALE GENOMIC DNA]</scope>
    <source>
        <strain evidence="1 2">Ps_40</strain>
    </source>
</reference>
<proteinExistence type="predicted"/>